<feature type="domain" description="3-hydroxyacyl-CoA dehydrogenase C-terminal" evidence="7">
    <location>
        <begin position="186"/>
        <end position="281"/>
    </location>
</feature>
<organism evidence="9 10">
    <name type="scientific">Janibacter limosus</name>
    <dbReference type="NCBI Taxonomy" id="53458"/>
    <lineage>
        <taxon>Bacteria</taxon>
        <taxon>Bacillati</taxon>
        <taxon>Actinomycetota</taxon>
        <taxon>Actinomycetes</taxon>
        <taxon>Micrococcales</taxon>
        <taxon>Intrasporangiaceae</taxon>
        <taxon>Janibacter</taxon>
    </lineage>
</organism>
<dbReference type="InterPro" id="IPR008927">
    <property type="entry name" value="6-PGluconate_DH-like_C_sf"/>
</dbReference>
<evidence type="ECO:0000256" key="6">
    <source>
        <dbReference type="PIRSR" id="PIRSR000105-3"/>
    </source>
</evidence>
<feature type="binding site" evidence="5">
    <location>
        <position position="273"/>
    </location>
    <ligand>
        <name>NAD(+)</name>
        <dbReference type="ChEBI" id="CHEBI:57540"/>
    </ligand>
</feature>
<dbReference type="InterPro" id="IPR036291">
    <property type="entry name" value="NAD(P)-bd_dom_sf"/>
</dbReference>
<dbReference type="InterPro" id="IPR006108">
    <property type="entry name" value="3HC_DH_C"/>
</dbReference>
<dbReference type="PANTHER" id="PTHR48075:SF5">
    <property type="entry name" value="3-HYDROXYBUTYRYL-COA DEHYDROGENASE"/>
    <property type="match status" value="1"/>
</dbReference>
<dbReference type="SUPFAM" id="SSF51735">
    <property type="entry name" value="NAD(P)-binding Rossmann-fold domains"/>
    <property type="match status" value="1"/>
</dbReference>
<dbReference type="InterPro" id="IPR022694">
    <property type="entry name" value="3-OHacyl-CoA_DH"/>
</dbReference>
<sequence length="301" mass="32275">MRVAVIGAGTMGSGIAQLTAMAGHETALVDLDERQLERALSGIAQSLERFVRKEKIDADESAAVRARLRTTTQLAEGVAGADVVIESVIEVLDVKQAVFRQVVEHAPVDALLGTNTSQLSITSIGAAIPKDAHRLVGMHFFNPPVMMRLVELVAGLESSEEAIQRAVDFGEALGKETVVCRKDSPGFLTSRISALVRLECLRMLEEGVASPGDIDKALRVGFNWPMGPLELGDFNGLDTYLHILGSLEDTLGDRFKPTVTLRNLVAAGRLGRKTGHGIYAYDESGKKVEDSGSSDHSGSIR</sequence>
<evidence type="ECO:0000313" key="9">
    <source>
        <dbReference type="EMBL" id="QBF47116.1"/>
    </source>
</evidence>
<feature type="binding site" evidence="5">
    <location>
        <position position="95"/>
    </location>
    <ligand>
        <name>NAD(+)</name>
        <dbReference type="ChEBI" id="CHEBI:57540"/>
    </ligand>
</feature>
<comment type="pathway">
    <text evidence="1">Lipid metabolism; butanoate metabolism.</text>
</comment>
<dbReference type="RefSeq" id="WP_130630315.1">
    <property type="nucleotide sequence ID" value="NZ_CP036164.1"/>
</dbReference>
<dbReference type="PIRSF" id="PIRSF000105">
    <property type="entry name" value="HCDH"/>
    <property type="match status" value="1"/>
</dbReference>
<name>A0A4P6MVY6_9MICO</name>
<dbReference type="GO" id="GO:0006635">
    <property type="term" value="P:fatty acid beta-oxidation"/>
    <property type="evidence" value="ECO:0007669"/>
    <property type="project" value="TreeGrafter"/>
</dbReference>
<feature type="site" description="Important for catalytic activity" evidence="4">
    <location>
        <position position="139"/>
    </location>
</feature>
<dbReference type="OrthoDB" id="9771883at2"/>
<evidence type="ECO:0000256" key="3">
    <source>
        <dbReference type="ARBA" id="ARBA00023002"/>
    </source>
</evidence>
<feature type="binding site" evidence="6">
    <location>
        <position position="53"/>
    </location>
    <ligand>
        <name>CoA</name>
        <dbReference type="ChEBI" id="CHEBI:57287"/>
    </ligand>
</feature>
<dbReference type="InterPro" id="IPR006176">
    <property type="entry name" value="3-OHacyl-CoA_DH_NAD-bd"/>
</dbReference>
<dbReference type="EMBL" id="CP036164">
    <property type="protein sequence ID" value="QBF47116.1"/>
    <property type="molecule type" value="Genomic_DNA"/>
</dbReference>
<feature type="binding site" evidence="5">
    <location>
        <position position="142"/>
    </location>
    <ligand>
        <name>NAD(+)</name>
        <dbReference type="ChEBI" id="CHEBI:57540"/>
    </ligand>
</feature>
<dbReference type="SUPFAM" id="SSF48179">
    <property type="entry name" value="6-phosphogluconate dehydrogenase C-terminal domain-like"/>
    <property type="match status" value="1"/>
</dbReference>
<keyword evidence="10" id="KW-1185">Reference proteome</keyword>
<feature type="domain" description="3-hydroxyacyl-CoA dehydrogenase NAD binding" evidence="8">
    <location>
        <begin position="3"/>
        <end position="183"/>
    </location>
</feature>
<feature type="binding site" evidence="6">
    <location>
        <position position="117"/>
    </location>
    <ligand>
        <name>CoA</name>
        <dbReference type="ChEBI" id="CHEBI:57287"/>
    </ligand>
</feature>
<dbReference type="Pfam" id="PF00725">
    <property type="entry name" value="3HCDH"/>
    <property type="match status" value="1"/>
</dbReference>
<comment type="similarity">
    <text evidence="2">Belongs to the 3-hydroxyacyl-CoA dehydrogenase family.</text>
</comment>
<feature type="binding site" evidence="5">
    <location>
        <position position="90"/>
    </location>
    <ligand>
        <name>NAD(+)</name>
        <dbReference type="ChEBI" id="CHEBI:57540"/>
    </ligand>
</feature>
<keyword evidence="5" id="KW-0520">NAD</keyword>
<evidence type="ECO:0000256" key="4">
    <source>
        <dbReference type="PIRSR" id="PIRSR000105-1"/>
    </source>
</evidence>
<dbReference type="AlphaFoldDB" id="A0A4P6MVY6"/>
<feature type="binding site" evidence="5">
    <location>
        <position position="30"/>
    </location>
    <ligand>
        <name>NAD(+)</name>
        <dbReference type="ChEBI" id="CHEBI:57540"/>
    </ligand>
</feature>
<dbReference type="Gene3D" id="3.40.50.720">
    <property type="entry name" value="NAD(P)-binding Rossmann-like Domain"/>
    <property type="match status" value="1"/>
</dbReference>
<evidence type="ECO:0000256" key="2">
    <source>
        <dbReference type="ARBA" id="ARBA00009463"/>
    </source>
</evidence>
<protein>
    <submittedName>
        <fullName evidence="9">3-hydroxybutyryl-CoA dehydrogenase</fullName>
    </submittedName>
</protein>
<proteinExistence type="inferred from homology"/>
<evidence type="ECO:0000259" key="8">
    <source>
        <dbReference type="Pfam" id="PF02737"/>
    </source>
</evidence>
<feature type="binding site" evidence="5">
    <location>
        <begin position="7"/>
        <end position="12"/>
    </location>
    <ligand>
        <name>NAD(+)</name>
        <dbReference type="ChEBI" id="CHEBI:57540"/>
    </ligand>
</feature>
<gene>
    <name evidence="9" type="ORF">EXU32_13190</name>
</gene>
<feature type="binding site" evidence="6">
    <location>
        <position position="46"/>
    </location>
    <ligand>
        <name>CoA</name>
        <dbReference type="ChEBI" id="CHEBI:57287"/>
    </ligand>
</feature>
<dbReference type="GO" id="GO:0070403">
    <property type="term" value="F:NAD+ binding"/>
    <property type="evidence" value="ECO:0007669"/>
    <property type="project" value="InterPro"/>
</dbReference>
<dbReference type="KEGG" id="jli:EXU32_13190"/>
<dbReference type="GO" id="GO:0008691">
    <property type="term" value="F:3-hydroxybutyryl-CoA dehydrogenase activity"/>
    <property type="evidence" value="ECO:0007669"/>
    <property type="project" value="TreeGrafter"/>
</dbReference>
<dbReference type="PANTHER" id="PTHR48075">
    <property type="entry name" value="3-HYDROXYACYL-COA DEHYDROGENASE FAMILY PROTEIN"/>
    <property type="match status" value="1"/>
</dbReference>
<dbReference type="InterPro" id="IPR013328">
    <property type="entry name" value="6PGD_dom2"/>
</dbReference>
<reference evidence="9 10" key="1">
    <citation type="submission" date="2019-02" db="EMBL/GenBank/DDBJ databases">
        <title>Genomic data mining of an Antarctic deep-sea actinobacterium, Janibacterlimosus P3-3-X1.</title>
        <authorList>
            <person name="Liao L."/>
            <person name="Chen B."/>
        </authorList>
    </citation>
    <scope>NUCLEOTIDE SEQUENCE [LARGE SCALE GENOMIC DNA]</scope>
    <source>
        <strain evidence="9 10">P3-3-X1</strain>
    </source>
</reference>
<dbReference type="Gene3D" id="1.10.1040.10">
    <property type="entry name" value="N-(1-d-carboxylethyl)-l-norvaline Dehydrogenase, domain 2"/>
    <property type="match status" value="1"/>
</dbReference>
<evidence type="ECO:0000313" key="10">
    <source>
        <dbReference type="Proteomes" id="UP000290408"/>
    </source>
</evidence>
<keyword evidence="3" id="KW-0560">Oxidoreductase</keyword>
<accession>A0A4P6MVY6</accession>
<dbReference type="FunFam" id="3.40.50.720:FF:000009">
    <property type="entry name" value="Fatty oxidation complex, alpha subunit"/>
    <property type="match status" value="1"/>
</dbReference>
<evidence type="ECO:0000259" key="7">
    <source>
        <dbReference type="Pfam" id="PF00725"/>
    </source>
</evidence>
<dbReference type="Proteomes" id="UP000290408">
    <property type="component" value="Chromosome"/>
</dbReference>
<evidence type="ECO:0000256" key="5">
    <source>
        <dbReference type="PIRSR" id="PIRSR000105-2"/>
    </source>
</evidence>
<dbReference type="Pfam" id="PF02737">
    <property type="entry name" value="3HCDH_N"/>
    <property type="match status" value="1"/>
</dbReference>
<evidence type="ECO:0000256" key="1">
    <source>
        <dbReference type="ARBA" id="ARBA00005086"/>
    </source>
</evidence>
<feature type="binding site" evidence="5">
    <location>
        <position position="117"/>
    </location>
    <ligand>
        <name>NAD(+)</name>
        <dbReference type="ChEBI" id="CHEBI:57540"/>
    </ligand>
</feature>